<dbReference type="OMA" id="IRSMTEW"/>
<keyword evidence="8" id="KW-0479">Metal-binding</keyword>
<dbReference type="GO" id="GO:0004523">
    <property type="term" value="F:RNA-DNA hybrid ribonuclease activity"/>
    <property type="evidence" value="ECO:0007669"/>
    <property type="project" value="UniProtKB-EC"/>
</dbReference>
<dbReference type="InterPro" id="IPR002156">
    <property type="entry name" value="RNaseH_domain"/>
</dbReference>
<dbReference type="InterPro" id="IPR036397">
    <property type="entry name" value="RNaseH_sf"/>
</dbReference>
<evidence type="ECO:0000313" key="14">
    <source>
        <dbReference type="Proteomes" id="UP000022910"/>
    </source>
</evidence>
<evidence type="ECO:0000256" key="1">
    <source>
        <dbReference type="ARBA" id="ARBA00000077"/>
    </source>
</evidence>
<dbReference type="OrthoDB" id="128665at2759"/>
<evidence type="ECO:0000256" key="7">
    <source>
        <dbReference type="ARBA" id="ARBA00022722"/>
    </source>
</evidence>
<dbReference type="Gene3D" id="3.40.970.10">
    <property type="entry name" value="Ribonuclease H1, N-terminal domain"/>
    <property type="match status" value="1"/>
</dbReference>
<dbReference type="Gene3D" id="3.30.420.10">
    <property type="entry name" value="Ribonuclease H-like superfamily/Ribonuclease H"/>
    <property type="match status" value="1"/>
</dbReference>
<dbReference type="Proteomes" id="UP000022910">
    <property type="component" value="Unassembled WGS sequence"/>
</dbReference>
<protein>
    <recommendedName>
        <fullName evidence="6">Ribonuclease H</fullName>
        <ecNumber evidence="5">3.1.26.4</ecNumber>
    </recommendedName>
</protein>
<evidence type="ECO:0000313" key="13">
    <source>
        <dbReference type="EMBL" id="EXX71080.1"/>
    </source>
</evidence>
<comment type="caution">
    <text evidence="13">The sequence shown here is derived from an EMBL/GenBank/DDBJ whole genome shotgun (WGS) entry which is preliminary data.</text>
</comment>
<keyword evidence="14" id="KW-1185">Reference proteome</keyword>
<keyword evidence="11" id="KW-0460">Magnesium</keyword>
<dbReference type="CDD" id="cd09280">
    <property type="entry name" value="RNase_HI_eukaryote_like"/>
    <property type="match status" value="1"/>
</dbReference>
<dbReference type="GO" id="GO:0003676">
    <property type="term" value="F:nucleic acid binding"/>
    <property type="evidence" value="ECO:0007669"/>
    <property type="project" value="InterPro"/>
</dbReference>
<evidence type="ECO:0000256" key="10">
    <source>
        <dbReference type="ARBA" id="ARBA00022801"/>
    </source>
</evidence>
<keyword evidence="7" id="KW-0540">Nuclease</keyword>
<dbReference type="SUPFAM" id="SSF55658">
    <property type="entry name" value="L9 N-domain-like"/>
    <property type="match status" value="1"/>
</dbReference>
<dbReference type="AlphaFoldDB" id="A0A015JUU0"/>
<dbReference type="FunFam" id="3.30.420.10:FF:000115">
    <property type="entry name" value="Ribonuclease H"/>
    <property type="match status" value="1"/>
</dbReference>
<proteinExistence type="inferred from homology"/>
<dbReference type="GO" id="GO:0046872">
    <property type="term" value="F:metal ion binding"/>
    <property type="evidence" value="ECO:0007669"/>
    <property type="project" value="UniProtKB-KW"/>
</dbReference>
<dbReference type="PANTHER" id="PTHR10642:SF26">
    <property type="entry name" value="RIBONUCLEASE H1"/>
    <property type="match status" value="1"/>
</dbReference>
<dbReference type="STRING" id="1432141.A0A015JUU0"/>
<dbReference type="HOGENOM" id="CLU_030894_0_2_1"/>
<evidence type="ECO:0000256" key="11">
    <source>
        <dbReference type="ARBA" id="ARBA00022842"/>
    </source>
</evidence>
<evidence type="ECO:0000256" key="5">
    <source>
        <dbReference type="ARBA" id="ARBA00012180"/>
    </source>
</evidence>
<comment type="cofactor">
    <cofactor evidence="2">
        <name>Mg(2+)</name>
        <dbReference type="ChEBI" id="CHEBI:18420"/>
    </cofactor>
</comment>
<dbReference type="PANTHER" id="PTHR10642">
    <property type="entry name" value="RIBONUCLEASE H1"/>
    <property type="match status" value="1"/>
</dbReference>
<accession>A0A015JUU0</accession>
<dbReference type="InterPro" id="IPR012337">
    <property type="entry name" value="RNaseH-like_sf"/>
</dbReference>
<dbReference type="InterPro" id="IPR011320">
    <property type="entry name" value="RNase_H1_N"/>
</dbReference>
<keyword evidence="10" id="KW-0378">Hydrolase</keyword>
<dbReference type="InterPro" id="IPR050092">
    <property type="entry name" value="RNase_H"/>
</dbReference>
<name>A0A015JUU0_RHIIW</name>
<dbReference type="SUPFAM" id="SSF53098">
    <property type="entry name" value="Ribonuclease H-like"/>
    <property type="match status" value="1"/>
</dbReference>
<dbReference type="Pfam" id="PF00075">
    <property type="entry name" value="RNase_H"/>
    <property type="match status" value="1"/>
</dbReference>
<dbReference type="InterPro" id="IPR009027">
    <property type="entry name" value="Ribosomal_bL9/RNase_H1_N"/>
</dbReference>
<evidence type="ECO:0000256" key="8">
    <source>
        <dbReference type="ARBA" id="ARBA00022723"/>
    </source>
</evidence>
<reference evidence="13 14" key="1">
    <citation type="submission" date="2014-02" db="EMBL/GenBank/DDBJ databases">
        <title>Single nucleus genome sequencing reveals high similarity among nuclei of an endomycorrhizal fungus.</title>
        <authorList>
            <person name="Lin K."/>
            <person name="Geurts R."/>
            <person name="Zhang Z."/>
            <person name="Limpens E."/>
            <person name="Saunders D.G."/>
            <person name="Mu D."/>
            <person name="Pang E."/>
            <person name="Cao H."/>
            <person name="Cha H."/>
            <person name="Lin T."/>
            <person name="Zhou Q."/>
            <person name="Shang Y."/>
            <person name="Li Y."/>
            <person name="Ivanov S."/>
            <person name="Sharma T."/>
            <person name="Velzen R.V."/>
            <person name="Ruijter N.D."/>
            <person name="Aanen D.K."/>
            <person name="Win J."/>
            <person name="Kamoun S."/>
            <person name="Bisseling T."/>
            <person name="Huang S."/>
        </authorList>
    </citation>
    <scope>NUCLEOTIDE SEQUENCE [LARGE SCALE GENOMIC DNA]</scope>
    <source>
        <strain evidence="14">DAOM197198w</strain>
    </source>
</reference>
<evidence type="ECO:0000256" key="6">
    <source>
        <dbReference type="ARBA" id="ARBA00017721"/>
    </source>
</evidence>
<dbReference type="Pfam" id="PF01693">
    <property type="entry name" value="Cauli_VI"/>
    <property type="match status" value="1"/>
</dbReference>
<comment type="catalytic activity">
    <reaction evidence="1">
        <text>Endonucleolytic cleavage to 5'-phosphomonoester.</text>
        <dbReference type="EC" id="3.1.26.4"/>
    </reaction>
</comment>
<organism evidence="13 14">
    <name type="scientific">Rhizophagus irregularis (strain DAOM 197198w)</name>
    <name type="common">Glomus intraradices</name>
    <dbReference type="NCBI Taxonomy" id="1432141"/>
    <lineage>
        <taxon>Eukaryota</taxon>
        <taxon>Fungi</taxon>
        <taxon>Fungi incertae sedis</taxon>
        <taxon>Mucoromycota</taxon>
        <taxon>Glomeromycotina</taxon>
        <taxon>Glomeromycetes</taxon>
        <taxon>Glomerales</taxon>
        <taxon>Glomeraceae</taxon>
        <taxon>Rhizophagus</taxon>
    </lineage>
</organism>
<dbReference type="PROSITE" id="PS50879">
    <property type="entry name" value="RNASE_H_1"/>
    <property type="match status" value="1"/>
</dbReference>
<comment type="similarity">
    <text evidence="4">Belongs to the RNase H family.</text>
</comment>
<evidence type="ECO:0000256" key="3">
    <source>
        <dbReference type="ARBA" id="ARBA00004065"/>
    </source>
</evidence>
<dbReference type="FunFam" id="3.40.970.10:FF:000002">
    <property type="entry name" value="Ribonuclease H"/>
    <property type="match status" value="1"/>
</dbReference>
<dbReference type="InterPro" id="IPR037056">
    <property type="entry name" value="RNase_H1_N_sf"/>
</dbReference>
<dbReference type="EMBL" id="JEMT01016266">
    <property type="protein sequence ID" value="EXX71080.1"/>
    <property type="molecule type" value="Genomic_DNA"/>
</dbReference>
<evidence type="ECO:0000256" key="4">
    <source>
        <dbReference type="ARBA" id="ARBA00005300"/>
    </source>
</evidence>
<comment type="function">
    <text evidence="3">Endonuclease that specifically degrades the RNA of RNA-DNA hybrids.</text>
</comment>
<dbReference type="EC" id="3.1.26.4" evidence="5"/>
<feature type="domain" description="RNase H type-1" evidence="12">
    <location>
        <begin position="144"/>
        <end position="293"/>
    </location>
</feature>
<evidence type="ECO:0000256" key="2">
    <source>
        <dbReference type="ARBA" id="ARBA00001946"/>
    </source>
</evidence>
<evidence type="ECO:0000256" key="9">
    <source>
        <dbReference type="ARBA" id="ARBA00022759"/>
    </source>
</evidence>
<evidence type="ECO:0000259" key="12">
    <source>
        <dbReference type="PROSITE" id="PS50879"/>
    </source>
</evidence>
<dbReference type="GO" id="GO:0043137">
    <property type="term" value="P:DNA replication, removal of RNA primer"/>
    <property type="evidence" value="ECO:0007669"/>
    <property type="project" value="TreeGrafter"/>
</dbReference>
<keyword evidence="9" id="KW-0255">Endonuclease</keyword>
<sequence length="356" mass="41157">MIRLLLHSFFKEKDFYSSKRPIIKKLTRILPVLNHKSRKPRLNFFSHRRILIETKMPKVKSGFYAVHIGFKPGVYHSWEECEKQIKKYPNAKYKKFNTLQEAEAFVKEGNNKKVFGNSTRETPISKYISSKQQNTSSSASNVSNEKSLKVWTDGSSINNGQHGAKAGIGVYWGKDDPRNISERLPGPRQTNNRAEIMAVIRALETCPDNNIPLEIRTDSQYVINAYKSWIPKWEKNNKWKASNNKDVENKELFQRLMKLVRARNAEVTIEYVQGHVGVQENEEADQLAKLGAFMDTVDDLYDYGDDETEIKRQHTILQYFQTITDESSPPSIVENSQILLNNFEYNKNILAKDDSN</sequence>
<gene>
    <name evidence="13" type="ORF">RirG_081800</name>
</gene>